<protein>
    <recommendedName>
        <fullName evidence="1">Myb/SANT-like domain-containing protein</fullName>
    </recommendedName>
</protein>
<reference evidence="2" key="2">
    <citation type="submission" date="2020-08" db="EMBL/GenBank/DDBJ databases">
        <title>Plant Genome Project.</title>
        <authorList>
            <person name="Zhang R.-G."/>
        </authorList>
    </citation>
    <scope>NUCLEOTIDE SEQUENCE</scope>
    <source>
        <strain evidence="2">Huo1</strain>
        <tissue evidence="2">Leaf</tissue>
    </source>
</reference>
<dbReference type="PANTHER" id="PTHR48464">
    <property type="match status" value="1"/>
</dbReference>
<feature type="domain" description="Myb/SANT-like" evidence="1">
    <location>
        <begin position="27"/>
        <end position="120"/>
    </location>
</feature>
<comment type="caution">
    <text evidence="2">The sequence shown here is derived from an EMBL/GenBank/DDBJ whole genome shotgun (WGS) entry which is preliminary data.</text>
</comment>
<evidence type="ECO:0000313" key="2">
    <source>
        <dbReference type="EMBL" id="KAG6433670.1"/>
    </source>
</evidence>
<gene>
    <name evidence="2" type="ORF">SASPL_105285</name>
</gene>
<accession>A0A8X8YPC6</accession>
<dbReference type="InterPro" id="IPR024752">
    <property type="entry name" value="Myb/SANT-like_dom"/>
</dbReference>
<dbReference type="EMBL" id="PNBA02000002">
    <property type="protein sequence ID" value="KAG6433670.1"/>
    <property type="molecule type" value="Genomic_DNA"/>
</dbReference>
<organism evidence="2">
    <name type="scientific">Salvia splendens</name>
    <name type="common">Scarlet sage</name>
    <dbReference type="NCBI Taxonomy" id="180675"/>
    <lineage>
        <taxon>Eukaryota</taxon>
        <taxon>Viridiplantae</taxon>
        <taxon>Streptophyta</taxon>
        <taxon>Embryophyta</taxon>
        <taxon>Tracheophyta</taxon>
        <taxon>Spermatophyta</taxon>
        <taxon>Magnoliopsida</taxon>
        <taxon>eudicotyledons</taxon>
        <taxon>Gunneridae</taxon>
        <taxon>Pentapetalae</taxon>
        <taxon>asterids</taxon>
        <taxon>lamiids</taxon>
        <taxon>Lamiales</taxon>
        <taxon>Lamiaceae</taxon>
        <taxon>Nepetoideae</taxon>
        <taxon>Mentheae</taxon>
        <taxon>Salviinae</taxon>
        <taxon>Salvia</taxon>
        <taxon>Salvia subgen. Calosphace</taxon>
        <taxon>core Calosphace</taxon>
    </lineage>
</organism>
<dbReference type="AlphaFoldDB" id="A0A8X8YPC6"/>
<dbReference type="Proteomes" id="UP000298416">
    <property type="component" value="Unassembled WGS sequence"/>
</dbReference>
<reference evidence="2" key="1">
    <citation type="submission" date="2018-01" db="EMBL/GenBank/DDBJ databases">
        <authorList>
            <person name="Mao J.F."/>
        </authorList>
    </citation>
    <scope>NUCLEOTIDE SEQUENCE</scope>
    <source>
        <strain evidence="2">Huo1</strain>
        <tissue evidence="2">Leaf</tissue>
    </source>
</reference>
<sequence length="146" mass="16909">MKFEVVNLHLGCSKKFKGDRTWRSRSEREEKILVTTLKDLTVHGWKSDNCFRTGYLGKIEDAIKLQFRLTNMKTTSHINSKITVMKRNYNSLVSILGMSGVGFNDRGDYKIDCDNEEWDHIVKQDTIVRSYLSCDNSGDLLPNVNW</sequence>
<evidence type="ECO:0000313" key="3">
    <source>
        <dbReference type="Proteomes" id="UP000298416"/>
    </source>
</evidence>
<name>A0A8X8YPC6_SALSN</name>
<dbReference type="Pfam" id="PF12776">
    <property type="entry name" value="Myb_DNA-bind_3"/>
    <property type="match status" value="1"/>
</dbReference>
<proteinExistence type="predicted"/>
<keyword evidence="3" id="KW-1185">Reference proteome</keyword>
<evidence type="ECO:0000259" key="1">
    <source>
        <dbReference type="Pfam" id="PF12776"/>
    </source>
</evidence>
<dbReference type="PANTHER" id="PTHR48464:SF1">
    <property type="entry name" value="MYB_SANT-LIKE DOMAIN-CONTAINING PROTEIN"/>
    <property type="match status" value="1"/>
</dbReference>